<name>A0A450UHX3_9GAMM</name>
<gene>
    <name evidence="2" type="ORF">BECKLFY1418B_GA0070995_103125</name>
</gene>
<dbReference type="AlphaFoldDB" id="A0A450UHX3"/>
<dbReference type="SUPFAM" id="SSF51735">
    <property type="entry name" value="NAD(P)-binding Rossmann-fold domains"/>
    <property type="match status" value="1"/>
</dbReference>
<organism evidence="2">
    <name type="scientific">Candidatus Kentrum sp. LFY</name>
    <dbReference type="NCBI Taxonomy" id="2126342"/>
    <lineage>
        <taxon>Bacteria</taxon>
        <taxon>Pseudomonadati</taxon>
        <taxon>Pseudomonadota</taxon>
        <taxon>Gammaproteobacteria</taxon>
        <taxon>Candidatus Kentrum</taxon>
    </lineage>
</organism>
<dbReference type="PANTHER" id="PTHR43245:SF13">
    <property type="entry name" value="UDP-D-APIOSE_UDP-D-XYLOSE SYNTHASE 2"/>
    <property type="match status" value="1"/>
</dbReference>
<dbReference type="InterPro" id="IPR001509">
    <property type="entry name" value="Epimerase_deHydtase"/>
</dbReference>
<sequence length="281" mass="31235">MTRTFLVAGGTGFVGYQVLRELKERGIGTHAVVRTGKGDRLSDISGIERIIETPDLFAESSHWWAETCQGIDTVIHIAWYAEPGKYLTAPQNLDCLSGTLALARGAVRAGVRRFCGVGTCFEYDLSRGVLSVDTPLDPKTPYAAAKAAAYLALSQWLPQQEVEFIWCRLFYLYGEREDERRLVPYLHRKLTAGETADLTSGKQIRDFLDVRDAARMLVNAALSDVQGAANICSGRPMTVRQFAEWIADEYGRRDLLNFGARPENLVDPPCVVGLCGYDFWS</sequence>
<proteinExistence type="predicted"/>
<accession>A0A450UHX3</accession>
<feature type="domain" description="NAD-dependent epimerase/dehydratase" evidence="1">
    <location>
        <begin position="6"/>
        <end position="223"/>
    </location>
</feature>
<dbReference type="InterPro" id="IPR036291">
    <property type="entry name" value="NAD(P)-bd_dom_sf"/>
</dbReference>
<protein>
    <submittedName>
        <fullName evidence="2">dTDP-6-deoxy-L-talose 4-dehydrogenase (NAD+)</fullName>
    </submittedName>
</protein>
<evidence type="ECO:0000313" key="2">
    <source>
        <dbReference type="EMBL" id="VFJ92108.1"/>
    </source>
</evidence>
<dbReference type="Gene3D" id="3.40.50.720">
    <property type="entry name" value="NAD(P)-binding Rossmann-like Domain"/>
    <property type="match status" value="1"/>
</dbReference>
<dbReference type="PANTHER" id="PTHR43245">
    <property type="entry name" value="BIFUNCTIONAL POLYMYXIN RESISTANCE PROTEIN ARNA"/>
    <property type="match status" value="1"/>
</dbReference>
<dbReference type="EMBL" id="CAADFF010000031">
    <property type="protein sequence ID" value="VFJ92108.1"/>
    <property type="molecule type" value="Genomic_DNA"/>
</dbReference>
<reference evidence="2" key="1">
    <citation type="submission" date="2019-02" db="EMBL/GenBank/DDBJ databases">
        <authorList>
            <person name="Gruber-Vodicka R. H."/>
            <person name="Seah K. B. B."/>
        </authorList>
    </citation>
    <scope>NUCLEOTIDE SEQUENCE</scope>
    <source>
        <strain evidence="2">BECK_M7</strain>
    </source>
</reference>
<dbReference type="InterPro" id="IPR050177">
    <property type="entry name" value="Lipid_A_modif_metabolic_enz"/>
</dbReference>
<dbReference type="Pfam" id="PF01370">
    <property type="entry name" value="Epimerase"/>
    <property type="match status" value="1"/>
</dbReference>
<evidence type="ECO:0000259" key="1">
    <source>
        <dbReference type="Pfam" id="PF01370"/>
    </source>
</evidence>